<evidence type="ECO:0000256" key="1">
    <source>
        <dbReference type="SAM" id="Coils"/>
    </source>
</evidence>
<dbReference type="Proteomes" id="UP000075225">
    <property type="component" value="Unassembled WGS sequence"/>
</dbReference>
<accession>A0A151H0H4</accession>
<evidence type="ECO:0000256" key="2">
    <source>
        <dbReference type="SAM" id="SignalP"/>
    </source>
</evidence>
<keyword evidence="2" id="KW-0732">Signal</keyword>
<dbReference type="EMBL" id="AHZP02002856">
    <property type="protein sequence ID" value="KYK62834.1"/>
    <property type="molecule type" value="Genomic_DNA"/>
</dbReference>
<proteinExistence type="predicted"/>
<feature type="signal peptide" evidence="2">
    <location>
        <begin position="1"/>
        <end position="23"/>
    </location>
</feature>
<protein>
    <submittedName>
        <fullName evidence="3">Putative transmembrane protein</fullName>
    </submittedName>
</protein>
<feature type="chain" id="PRO_5007581211" evidence="2">
    <location>
        <begin position="24"/>
        <end position="229"/>
    </location>
</feature>
<dbReference type="VEuPathDB" id="ToxoDB:TGPRC2_275700"/>
<sequence length="229" mass="25038">MKIGGKMILATLVFLVCAGGTIAESVTGLTVRGRESQGPTGQALNSLLMSLVGRSPYNTSAGQIARVTQAPQLAIHLSKAKFDDSISQSTATPFIDIAQERIDENEEELAQIRDARRNLAANLDTLYAYEIPNIPQEKGRLQDYLRNPPFLTRYGPTYKTTLATPEHFTNRGIDTVEMSPITMLLQDESTEAHKLRGDLEKSVLALERGDYVSPGDLTALEATPEIYGV</sequence>
<dbReference type="OrthoDB" id="10289340at2759"/>
<keyword evidence="3" id="KW-0472">Membrane</keyword>
<keyword evidence="3" id="KW-0812">Transmembrane</keyword>
<dbReference type="AlphaFoldDB" id="A0A151H0H4"/>
<evidence type="ECO:0000313" key="4">
    <source>
        <dbReference type="Proteomes" id="UP000075225"/>
    </source>
</evidence>
<evidence type="ECO:0000313" key="3">
    <source>
        <dbReference type="EMBL" id="KYK62834.1"/>
    </source>
</evidence>
<name>A0A151H0H4_TOXGO</name>
<feature type="coiled-coil region" evidence="1">
    <location>
        <begin position="95"/>
        <end position="122"/>
    </location>
</feature>
<reference evidence="4" key="1">
    <citation type="submission" date="2016-03" db="EMBL/GenBank/DDBJ databases">
        <authorList>
            <person name="Sibley D."/>
            <person name="Venepally P."/>
            <person name="Karamycheva S."/>
            <person name="Hadjithomas M."/>
            <person name="Khan A."/>
            <person name="Brunk B."/>
            <person name="Roos D."/>
            <person name="Caler E."/>
            <person name="Lorenzi H."/>
        </authorList>
    </citation>
    <scope>NUCLEOTIDE SEQUENCE [LARGE SCALE GENOMIC DNA]</scope>
    <source>
        <strain evidence="4">TgCatPRC2</strain>
    </source>
</reference>
<comment type="caution">
    <text evidence="3">The sequence shown here is derived from an EMBL/GenBank/DDBJ whole genome shotgun (WGS) entry which is preliminary data.</text>
</comment>
<organism evidence="3 4">
    <name type="scientific">Toxoplasma gondii TgCatPRC2</name>
    <dbReference type="NCBI Taxonomy" id="1130821"/>
    <lineage>
        <taxon>Eukaryota</taxon>
        <taxon>Sar</taxon>
        <taxon>Alveolata</taxon>
        <taxon>Apicomplexa</taxon>
        <taxon>Conoidasida</taxon>
        <taxon>Coccidia</taxon>
        <taxon>Eucoccidiorida</taxon>
        <taxon>Eimeriorina</taxon>
        <taxon>Sarcocystidae</taxon>
        <taxon>Toxoplasma</taxon>
    </lineage>
</organism>
<keyword evidence="1" id="KW-0175">Coiled coil</keyword>
<gene>
    <name evidence="3" type="ORF">TGPRC2_275700</name>
</gene>